<dbReference type="EC" id="2.7.1.26" evidence="2"/>
<dbReference type="GO" id="GO:0009231">
    <property type="term" value="P:riboflavin biosynthetic process"/>
    <property type="evidence" value="ECO:0007669"/>
    <property type="project" value="InterPro"/>
</dbReference>
<keyword evidence="4" id="KW-0288">FMN</keyword>
<keyword evidence="7" id="KW-0067">ATP-binding</keyword>
<keyword evidence="5" id="KW-0808">Transferase</keyword>
<dbReference type="UniPathway" id="UPA00276">
    <property type="reaction ID" value="UER00406"/>
</dbReference>
<dbReference type="STRING" id="400727.A0A2T7PSD3"/>
<dbReference type="InterPro" id="IPR023465">
    <property type="entry name" value="Riboflavin_kinase_dom_sf"/>
</dbReference>
<dbReference type="GO" id="GO:0005524">
    <property type="term" value="F:ATP binding"/>
    <property type="evidence" value="ECO:0007669"/>
    <property type="project" value="UniProtKB-KW"/>
</dbReference>
<dbReference type="Proteomes" id="UP000245119">
    <property type="component" value="Linkage Group LG2"/>
</dbReference>
<dbReference type="Gene3D" id="2.40.30.30">
    <property type="entry name" value="Riboflavin kinase-like"/>
    <property type="match status" value="1"/>
</dbReference>
<dbReference type="PANTHER" id="PTHR22749:SF6">
    <property type="entry name" value="RIBOFLAVIN KINASE"/>
    <property type="match status" value="1"/>
</dbReference>
<dbReference type="InterPro" id="IPR015865">
    <property type="entry name" value="Riboflavin_kinase_bac/euk"/>
</dbReference>
<sequence length="123" mass="14019">MDKLECLPYFAEGIVVKGYGRGSKELGIPTANFTEDVVRHLPCNLICGVYYGWACVDNGPVLPMVTSIGWNPYYHNTVKTMETHILHRFKEDFYGSHLKVILLGYIRDMEDYSSLGMLATFKF</sequence>
<comment type="caution">
    <text evidence="9">The sequence shown here is derived from an EMBL/GenBank/DDBJ whole genome shotgun (WGS) entry which is preliminary data.</text>
</comment>
<name>A0A2T7PSD3_POMCA</name>
<accession>A0A2T7PSD3</accession>
<reference evidence="9 10" key="1">
    <citation type="submission" date="2018-04" db="EMBL/GenBank/DDBJ databases">
        <title>The genome of golden apple snail Pomacea canaliculata provides insight into stress tolerance and invasive adaptation.</title>
        <authorList>
            <person name="Liu C."/>
            <person name="Liu B."/>
            <person name="Ren Y."/>
            <person name="Zhang Y."/>
            <person name="Wang H."/>
            <person name="Li S."/>
            <person name="Jiang F."/>
            <person name="Yin L."/>
            <person name="Zhang G."/>
            <person name="Qian W."/>
            <person name="Fan W."/>
        </authorList>
    </citation>
    <scope>NUCLEOTIDE SEQUENCE [LARGE SCALE GENOMIC DNA]</scope>
    <source>
        <strain evidence="9">SZHN2017</strain>
        <tissue evidence="9">Muscle</tissue>
    </source>
</reference>
<dbReference type="OrthoDB" id="276388at2759"/>
<dbReference type="GO" id="GO:0005739">
    <property type="term" value="C:mitochondrion"/>
    <property type="evidence" value="ECO:0007669"/>
    <property type="project" value="TreeGrafter"/>
</dbReference>
<evidence type="ECO:0000259" key="8">
    <source>
        <dbReference type="SMART" id="SM00904"/>
    </source>
</evidence>
<protein>
    <recommendedName>
        <fullName evidence="2">riboflavin kinase</fullName>
        <ecNumber evidence="2">2.7.1.26</ecNumber>
    </recommendedName>
</protein>
<dbReference type="GO" id="GO:0009398">
    <property type="term" value="P:FMN biosynthetic process"/>
    <property type="evidence" value="ECO:0007669"/>
    <property type="project" value="UniProtKB-UniPathway"/>
</dbReference>
<feature type="domain" description="Riboflavin kinase" evidence="8">
    <location>
        <begin position="6"/>
        <end position="122"/>
    </location>
</feature>
<evidence type="ECO:0000256" key="4">
    <source>
        <dbReference type="ARBA" id="ARBA00022643"/>
    </source>
</evidence>
<dbReference type="EMBL" id="PZQS01000002">
    <property type="protein sequence ID" value="PVD36297.1"/>
    <property type="molecule type" value="Genomic_DNA"/>
</dbReference>
<dbReference type="SMART" id="SM00904">
    <property type="entry name" value="Flavokinase"/>
    <property type="match status" value="1"/>
</dbReference>
<evidence type="ECO:0000256" key="6">
    <source>
        <dbReference type="ARBA" id="ARBA00022741"/>
    </source>
</evidence>
<comment type="pathway">
    <text evidence="1">Cofactor biosynthesis; FMN biosynthesis; FMN from riboflavin (ATP route): step 1/1.</text>
</comment>
<dbReference type="InterPro" id="IPR023468">
    <property type="entry name" value="Riboflavin_kinase"/>
</dbReference>
<proteinExistence type="predicted"/>
<evidence type="ECO:0000256" key="7">
    <source>
        <dbReference type="ARBA" id="ARBA00022840"/>
    </source>
</evidence>
<evidence type="ECO:0000256" key="1">
    <source>
        <dbReference type="ARBA" id="ARBA00005201"/>
    </source>
</evidence>
<dbReference type="Pfam" id="PF01687">
    <property type="entry name" value="Flavokinase"/>
    <property type="match status" value="1"/>
</dbReference>
<evidence type="ECO:0000256" key="5">
    <source>
        <dbReference type="ARBA" id="ARBA00022679"/>
    </source>
</evidence>
<evidence type="ECO:0000313" key="10">
    <source>
        <dbReference type="Proteomes" id="UP000245119"/>
    </source>
</evidence>
<dbReference type="GO" id="GO:0008531">
    <property type="term" value="F:riboflavin kinase activity"/>
    <property type="evidence" value="ECO:0007669"/>
    <property type="project" value="UniProtKB-EC"/>
</dbReference>
<dbReference type="SUPFAM" id="SSF82114">
    <property type="entry name" value="Riboflavin kinase-like"/>
    <property type="match status" value="1"/>
</dbReference>
<organism evidence="9 10">
    <name type="scientific">Pomacea canaliculata</name>
    <name type="common">Golden apple snail</name>
    <dbReference type="NCBI Taxonomy" id="400727"/>
    <lineage>
        <taxon>Eukaryota</taxon>
        <taxon>Metazoa</taxon>
        <taxon>Spiralia</taxon>
        <taxon>Lophotrochozoa</taxon>
        <taxon>Mollusca</taxon>
        <taxon>Gastropoda</taxon>
        <taxon>Caenogastropoda</taxon>
        <taxon>Architaenioglossa</taxon>
        <taxon>Ampullarioidea</taxon>
        <taxon>Ampullariidae</taxon>
        <taxon>Pomacea</taxon>
    </lineage>
</organism>
<evidence type="ECO:0000256" key="2">
    <source>
        <dbReference type="ARBA" id="ARBA00012105"/>
    </source>
</evidence>
<dbReference type="PANTHER" id="PTHR22749">
    <property type="entry name" value="RIBOFLAVIN KINASE/FMN ADENYLYLTRANSFERASE"/>
    <property type="match status" value="1"/>
</dbReference>
<dbReference type="AlphaFoldDB" id="A0A2T7PSD3"/>
<keyword evidence="10" id="KW-1185">Reference proteome</keyword>
<evidence type="ECO:0000256" key="3">
    <source>
        <dbReference type="ARBA" id="ARBA00022630"/>
    </source>
</evidence>
<keyword evidence="3" id="KW-0285">Flavoprotein</keyword>
<keyword evidence="6" id="KW-0547">Nucleotide-binding</keyword>
<gene>
    <name evidence="9" type="ORF">C0Q70_03275</name>
</gene>
<evidence type="ECO:0000313" key="9">
    <source>
        <dbReference type="EMBL" id="PVD36297.1"/>
    </source>
</evidence>